<feature type="chain" id="PRO_5047093866" description="SipW-cognate class signal peptide" evidence="2">
    <location>
        <begin position="30"/>
        <end position="170"/>
    </location>
</feature>
<keyword evidence="2" id="KW-0732">Signal</keyword>
<evidence type="ECO:0008006" key="5">
    <source>
        <dbReference type="Google" id="ProtNLM"/>
    </source>
</evidence>
<gene>
    <name evidence="3" type="ORF">GSF22_31455</name>
</gene>
<proteinExistence type="predicted"/>
<evidence type="ECO:0000313" key="3">
    <source>
        <dbReference type="EMBL" id="MBO4210475.1"/>
    </source>
</evidence>
<dbReference type="InterPro" id="IPR006311">
    <property type="entry name" value="TAT_signal"/>
</dbReference>
<evidence type="ECO:0000313" key="4">
    <source>
        <dbReference type="Proteomes" id="UP000823521"/>
    </source>
</evidence>
<accession>A0ABS3W100</accession>
<feature type="compositionally biased region" description="Pro residues" evidence="1">
    <location>
        <begin position="155"/>
        <end position="170"/>
    </location>
</feature>
<feature type="non-terminal residue" evidence="3">
    <location>
        <position position="170"/>
    </location>
</feature>
<keyword evidence="4" id="KW-1185">Reference proteome</keyword>
<name>A0ABS3W100_MICEH</name>
<sequence length="170" mass="17909">MRQRRRTMRALFSATAAATCLALATPAWASMNISINKDHKGATAGTFSNQDCKDERFAGLPAGYDGWHFILPGGKDSGAFETITVSFTNGVTVKIPDANDVYPDAFYPAGQDDARLIHAYLFTPAGWTLADGTATITGEAAKFNLSHTCAGVPTTPTPTPTPTPSPTTPG</sequence>
<reference evidence="3 4" key="1">
    <citation type="submission" date="2019-12" db="EMBL/GenBank/DDBJ databases">
        <title>Whole genome sequencing of endophytic Actinobacterium Micromonospora sp. MPMI6T.</title>
        <authorList>
            <person name="Evv R."/>
            <person name="Podile A.R."/>
        </authorList>
    </citation>
    <scope>NUCLEOTIDE SEQUENCE [LARGE SCALE GENOMIC DNA]</scope>
    <source>
        <strain evidence="3 4">MPMI6</strain>
    </source>
</reference>
<protein>
    <recommendedName>
        <fullName evidence="5">SipW-cognate class signal peptide</fullName>
    </recommendedName>
</protein>
<feature type="signal peptide" evidence="2">
    <location>
        <begin position="1"/>
        <end position="29"/>
    </location>
</feature>
<dbReference type="EMBL" id="WVUH01000492">
    <property type="protein sequence ID" value="MBO4210475.1"/>
    <property type="molecule type" value="Genomic_DNA"/>
</dbReference>
<comment type="caution">
    <text evidence="3">The sequence shown here is derived from an EMBL/GenBank/DDBJ whole genome shotgun (WGS) entry which is preliminary data.</text>
</comment>
<feature type="region of interest" description="Disordered" evidence="1">
    <location>
        <begin position="151"/>
        <end position="170"/>
    </location>
</feature>
<dbReference type="Proteomes" id="UP000823521">
    <property type="component" value="Unassembled WGS sequence"/>
</dbReference>
<dbReference type="PROSITE" id="PS51318">
    <property type="entry name" value="TAT"/>
    <property type="match status" value="1"/>
</dbReference>
<evidence type="ECO:0000256" key="1">
    <source>
        <dbReference type="SAM" id="MobiDB-lite"/>
    </source>
</evidence>
<evidence type="ECO:0000256" key="2">
    <source>
        <dbReference type="SAM" id="SignalP"/>
    </source>
</evidence>
<organism evidence="3 4">
    <name type="scientific">Micromonospora echinofusca</name>
    <dbReference type="NCBI Taxonomy" id="47858"/>
    <lineage>
        <taxon>Bacteria</taxon>
        <taxon>Bacillati</taxon>
        <taxon>Actinomycetota</taxon>
        <taxon>Actinomycetes</taxon>
        <taxon>Micromonosporales</taxon>
        <taxon>Micromonosporaceae</taxon>
        <taxon>Micromonospora</taxon>
    </lineage>
</organism>